<evidence type="ECO:0000256" key="1">
    <source>
        <dbReference type="SAM" id="MobiDB-lite"/>
    </source>
</evidence>
<feature type="region of interest" description="Disordered" evidence="1">
    <location>
        <begin position="56"/>
        <end position="88"/>
    </location>
</feature>
<dbReference type="InterPro" id="IPR049556">
    <property type="entry name" value="PhiB"/>
</dbReference>
<sequence>MTRWSSTSAPHTNDTMHPVVEVTLSWLLSSARGRDEKSFYRSPAFKDFPEPTIEVTSTERGAGSLAEPAQLKKEHSHDGEGRFPGLQWQTPPAIAGRVKEWLVVVEDPDAPLPTPIVHGIYAGIDATNTKIEHPQLEVADEAKSTVKGGFHYGVCRRPGVYLPPRPLMNHGPHRYFYEVVALNEALPKELLQSRPTRERIAEAVQGKVLAWGLWVGAYERRWE</sequence>
<feature type="compositionally biased region" description="Basic and acidic residues" evidence="1">
    <location>
        <begin position="70"/>
        <end position="81"/>
    </location>
</feature>
<accession>A0ABR1PBE2</accession>
<evidence type="ECO:0008006" key="4">
    <source>
        <dbReference type="Google" id="ProtNLM"/>
    </source>
</evidence>
<dbReference type="CDD" id="cd00457">
    <property type="entry name" value="PEBP"/>
    <property type="match status" value="1"/>
</dbReference>
<evidence type="ECO:0000313" key="3">
    <source>
        <dbReference type="Proteomes" id="UP001430848"/>
    </source>
</evidence>
<organism evidence="2 3">
    <name type="scientific">Diaporthe eres</name>
    <name type="common">Phomopsis oblonga</name>
    <dbReference type="NCBI Taxonomy" id="83184"/>
    <lineage>
        <taxon>Eukaryota</taxon>
        <taxon>Fungi</taxon>
        <taxon>Dikarya</taxon>
        <taxon>Ascomycota</taxon>
        <taxon>Pezizomycotina</taxon>
        <taxon>Sordariomycetes</taxon>
        <taxon>Sordariomycetidae</taxon>
        <taxon>Diaporthales</taxon>
        <taxon>Diaporthaceae</taxon>
        <taxon>Diaporthe</taxon>
        <taxon>Diaporthe eres species complex</taxon>
    </lineage>
</organism>
<keyword evidence="3" id="KW-1185">Reference proteome</keyword>
<dbReference type="Proteomes" id="UP001430848">
    <property type="component" value="Unassembled WGS sequence"/>
</dbReference>
<dbReference type="InterPro" id="IPR036610">
    <property type="entry name" value="PEBP-like_sf"/>
</dbReference>
<name>A0ABR1PBE2_DIAER</name>
<dbReference type="InterPro" id="IPR008914">
    <property type="entry name" value="PEBP"/>
</dbReference>
<dbReference type="EMBL" id="JAKNSF020000022">
    <property type="protein sequence ID" value="KAK7731675.1"/>
    <property type="molecule type" value="Genomic_DNA"/>
</dbReference>
<dbReference type="Pfam" id="PF01161">
    <property type="entry name" value="PBP"/>
    <property type="match status" value="1"/>
</dbReference>
<comment type="caution">
    <text evidence="2">The sequence shown here is derived from an EMBL/GenBank/DDBJ whole genome shotgun (WGS) entry which is preliminary data.</text>
</comment>
<proteinExistence type="predicted"/>
<protein>
    <recommendedName>
        <fullName evidence="4">PEBP-like protein</fullName>
    </recommendedName>
</protein>
<gene>
    <name evidence="2" type="ORF">SLS63_005362</name>
</gene>
<reference evidence="2 3" key="1">
    <citation type="submission" date="2024-02" db="EMBL/GenBank/DDBJ databases">
        <title>De novo assembly and annotation of 12 fungi associated with fruit tree decline syndrome in Ontario, Canada.</title>
        <authorList>
            <person name="Sulman M."/>
            <person name="Ellouze W."/>
            <person name="Ilyukhin E."/>
        </authorList>
    </citation>
    <scope>NUCLEOTIDE SEQUENCE [LARGE SCALE GENOMIC DNA]</scope>
    <source>
        <strain evidence="2 3">M169</strain>
    </source>
</reference>
<evidence type="ECO:0000313" key="2">
    <source>
        <dbReference type="EMBL" id="KAK7731675.1"/>
    </source>
</evidence>
<dbReference type="Gene3D" id="3.90.280.10">
    <property type="entry name" value="PEBP-like"/>
    <property type="match status" value="1"/>
</dbReference>
<dbReference type="SUPFAM" id="SSF49777">
    <property type="entry name" value="PEBP-like"/>
    <property type="match status" value="1"/>
</dbReference>